<keyword evidence="2 4" id="KW-0560">Oxidoreductase</keyword>
<evidence type="ECO:0000256" key="4">
    <source>
        <dbReference type="HAMAP-Rule" id="MF_01174"/>
    </source>
</evidence>
<comment type="function">
    <text evidence="4">Catalyzes the NAD-dependent reduction of succinylglutamate semialdehyde into succinylglutamate.</text>
</comment>
<organism evidence="7 8">
    <name type="scientific">Jeongeupia chitinilytica</name>
    <dbReference type="NCBI Taxonomy" id="1041641"/>
    <lineage>
        <taxon>Bacteria</taxon>
        <taxon>Pseudomonadati</taxon>
        <taxon>Pseudomonadota</taxon>
        <taxon>Betaproteobacteria</taxon>
        <taxon>Neisseriales</taxon>
        <taxon>Chitinibacteraceae</taxon>
        <taxon>Jeongeupia</taxon>
    </lineage>
</organism>
<protein>
    <recommendedName>
        <fullName evidence="4">N-succinylglutamate 5-semialdehyde dehydrogenase</fullName>
        <ecNumber evidence="4">1.2.1.71</ecNumber>
    </recommendedName>
    <alternativeName>
        <fullName evidence="4">Succinylglutamic semialdehyde dehydrogenase</fullName>
        <shortName evidence="4">SGSD</shortName>
    </alternativeName>
</protein>
<dbReference type="SUPFAM" id="SSF53720">
    <property type="entry name" value="ALDH-like"/>
    <property type="match status" value="1"/>
</dbReference>
<dbReference type="InterPro" id="IPR016160">
    <property type="entry name" value="Ald_DH_CS_CYS"/>
</dbReference>
<dbReference type="RefSeq" id="WP_189459128.1">
    <property type="nucleotide sequence ID" value="NZ_BMYO01000002.1"/>
</dbReference>
<comment type="caution">
    <text evidence="7">The sequence shown here is derived from an EMBL/GenBank/DDBJ whole genome shotgun (WGS) entry which is preliminary data.</text>
</comment>
<gene>
    <name evidence="4 7" type="primary">astD</name>
    <name evidence="7" type="ORF">GCM10007350_10760</name>
</gene>
<evidence type="ECO:0000256" key="5">
    <source>
        <dbReference type="PROSITE-ProRule" id="PRU10007"/>
    </source>
</evidence>
<dbReference type="InterPro" id="IPR016162">
    <property type="entry name" value="Ald_DH_N"/>
</dbReference>
<evidence type="ECO:0000256" key="3">
    <source>
        <dbReference type="ARBA" id="ARBA00023027"/>
    </source>
</evidence>
<evidence type="ECO:0000313" key="8">
    <source>
        <dbReference type="Proteomes" id="UP000604737"/>
    </source>
</evidence>
<evidence type="ECO:0000256" key="2">
    <source>
        <dbReference type="ARBA" id="ARBA00023002"/>
    </source>
</evidence>
<reference evidence="8" key="1">
    <citation type="journal article" date="2019" name="Int. J. Syst. Evol. Microbiol.">
        <title>The Global Catalogue of Microorganisms (GCM) 10K type strain sequencing project: providing services to taxonomists for standard genome sequencing and annotation.</title>
        <authorList>
            <consortium name="The Broad Institute Genomics Platform"/>
            <consortium name="The Broad Institute Genome Sequencing Center for Infectious Disease"/>
            <person name="Wu L."/>
            <person name="Ma J."/>
        </authorList>
    </citation>
    <scope>NUCLEOTIDE SEQUENCE [LARGE SCALE GENOMIC DNA]</scope>
    <source>
        <strain evidence="8">KCTC 23701</strain>
    </source>
</reference>
<dbReference type="Proteomes" id="UP000604737">
    <property type="component" value="Unassembled WGS sequence"/>
</dbReference>
<dbReference type="InterPro" id="IPR016161">
    <property type="entry name" value="Ald_DH/histidinol_DH"/>
</dbReference>
<name>A0ABQ3GYW2_9NEIS</name>
<dbReference type="InterPro" id="IPR029510">
    <property type="entry name" value="Ald_DH_CS_GLU"/>
</dbReference>
<dbReference type="NCBIfam" id="NF006992">
    <property type="entry name" value="PRK09457.1"/>
    <property type="match status" value="1"/>
</dbReference>
<feature type="domain" description="Aldehyde dehydrogenase" evidence="6">
    <location>
        <begin position="8"/>
        <end position="459"/>
    </location>
</feature>
<comment type="similarity">
    <text evidence="4">Belongs to the aldehyde dehydrogenase family. AstD subfamily.</text>
</comment>
<sequence>MLLINGAWRPGSGTAFASCNPASGEPIWQGQAADAAEVDAAVAAARAAFPAWRDLDIEERIAVVRVFADLLRDAQADLAALIGRETGKPRWEALTEVTTMINKVEISLRAHAERTGEHESQQGDAQAVLRHRPHGVLAVFGPYNFPGHLPNGHIVPALIAGNVVVFKPSELTPMVAQKTVELWLAAGLPTGVIGLLQGGRETGVTLAAHPDVDGLLFTGSAATGYALHRQFAGRPEKILALEMGGNNPLIVDELADVPAALHHIVQSAFVSAGQRCTCARRLLVPRGEWGDALIARLIAVAQSIRVGAWDAEPPPFMGAVISNAAADALLAVQDRLIALGARPLLPLRRLKPGAALLSPAVLDVSDVAALPDDEYFGPLLQVQRYGDFDEAIALANRTRYGLAAGLLSDSAERYHRFWRDARAGIVNWNKPLTGASSAAPFGGIGASGNHRPSAYYAADYCAYPVASLEAPTLALPAQLPPGLQL</sequence>
<evidence type="ECO:0000313" key="7">
    <source>
        <dbReference type="EMBL" id="GHD59377.1"/>
    </source>
</evidence>
<comment type="catalytic activity">
    <reaction evidence="4">
        <text>N-succinyl-L-glutamate 5-semialdehyde + NAD(+) + H2O = N-succinyl-L-glutamate + NADH + 2 H(+)</text>
        <dbReference type="Rhea" id="RHEA:10812"/>
        <dbReference type="ChEBI" id="CHEBI:15377"/>
        <dbReference type="ChEBI" id="CHEBI:15378"/>
        <dbReference type="ChEBI" id="CHEBI:57540"/>
        <dbReference type="ChEBI" id="CHEBI:57945"/>
        <dbReference type="ChEBI" id="CHEBI:58520"/>
        <dbReference type="ChEBI" id="CHEBI:58763"/>
        <dbReference type="EC" id="1.2.1.71"/>
    </reaction>
</comment>
<dbReference type="EMBL" id="BMYO01000002">
    <property type="protein sequence ID" value="GHD59377.1"/>
    <property type="molecule type" value="Genomic_DNA"/>
</dbReference>
<dbReference type="Pfam" id="PF00171">
    <property type="entry name" value="Aldedh"/>
    <property type="match status" value="1"/>
</dbReference>
<evidence type="ECO:0000259" key="6">
    <source>
        <dbReference type="Pfam" id="PF00171"/>
    </source>
</evidence>
<dbReference type="InterPro" id="IPR015590">
    <property type="entry name" value="Aldehyde_DH_dom"/>
</dbReference>
<feature type="active site" evidence="4">
    <location>
        <position position="276"/>
    </location>
</feature>
<dbReference type="InterPro" id="IPR017649">
    <property type="entry name" value="SuccinylGlu_semiald_DH_AstD"/>
</dbReference>
<dbReference type="HAMAP" id="MF_01174">
    <property type="entry name" value="Aldedh_AstD"/>
    <property type="match status" value="1"/>
</dbReference>
<comment type="pathway">
    <text evidence="4">Amino-acid degradation; L-arginine degradation via AST pathway; L-glutamate and succinate from L-arginine: step 4/5.</text>
</comment>
<keyword evidence="3 4" id="KW-0520">NAD</keyword>
<feature type="binding site" evidence="4">
    <location>
        <begin position="219"/>
        <end position="224"/>
    </location>
    <ligand>
        <name>NAD(+)</name>
        <dbReference type="ChEBI" id="CHEBI:57540"/>
    </ligand>
</feature>
<dbReference type="InterPro" id="IPR016163">
    <property type="entry name" value="Ald_DH_C"/>
</dbReference>
<dbReference type="PANTHER" id="PTHR11699">
    <property type="entry name" value="ALDEHYDE DEHYDROGENASE-RELATED"/>
    <property type="match status" value="1"/>
</dbReference>
<dbReference type="CDD" id="cd07095">
    <property type="entry name" value="ALDH_SGSD_AstD"/>
    <property type="match status" value="1"/>
</dbReference>
<evidence type="ECO:0000256" key="1">
    <source>
        <dbReference type="ARBA" id="ARBA00022503"/>
    </source>
</evidence>
<keyword evidence="8" id="KW-1185">Reference proteome</keyword>
<accession>A0ABQ3GYW2</accession>
<proteinExistence type="inferred from homology"/>
<dbReference type="Gene3D" id="3.40.309.10">
    <property type="entry name" value="Aldehyde Dehydrogenase, Chain A, domain 2"/>
    <property type="match status" value="1"/>
</dbReference>
<feature type="active site" evidence="4 5">
    <location>
        <position position="242"/>
    </location>
</feature>
<keyword evidence="1 4" id="KW-0056">Arginine metabolism</keyword>
<dbReference type="NCBIfam" id="TIGR03240">
    <property type="entry name" value="arg_catab_astD"/>
    <property type="match status" value="1"/>
</dbReference>
<dbReference type="PROSITE" id="PS00687">
    <property type="entry name" value="ALDEHYDE_DEHYDR_GLU"/>
    <property type="match status" value="1"/>
</dbReference>
<dbReference type="Gene3D" id="3.40.605.10">
    <property type="entry name" value="Aldehyde Dehydrogenase, Chain A, domain 1"/>
    <property type="match status" value="1"/>
</dbReference>
<dbReference type="EC" id="1.2.1.71" evidence="4"/>
<dbReference type="PROSITE" id="PS00070">
    <property type="entry name" value="ALDEHYDE_DEHYDR_CYS"/>
    <property type="match status" value="1"/>
</dbReference>